<keyword evidence="2" id="KW-1185">Reference proteome</keyword>
<dbReference type="HOGENOM" id="CLU_189459_0_0_1"/>
<dbReference type="PaxDb" id="65489-OBART10G01210.1"/>
<evidence type="ECO:0000313" key="1">
    <source>
        <dbReference type="EnsemblPlants" id="OBART10G01210.1"/>
    </source>
</evidence>
<name>A0A0D3HAS4_9ORYZ</name>
<accession>A0A0D3HAS4</accession>
<dbReference type="EnsemblPlants" id="OBART10G01210.1">
    <property type="protein sequence ID" value="OBART10G01210.1"/>
    <property type="gene ID" value="OBART10G01210"/>
</dbReference>
<organism evidence="1">
    <name type="scientific">Oryza barthii</name>
    <dbReference type="NCBI Taxonomy" id="65489"/>
    <lineage>
        <taxon>Eukaryota</taxon>
        <taxon>Viridiplantae</taxon>
        <taxon>Streptophyta</taxon>
        <taxon>Embryophyta</taxon>
        <taxon>Tracheophyta</taxon>
        <taxon>Spermatophyta</taxon>
        <taxon>Magnoliopsida</taxon>
        <taxon>Liliopsida</taxon>
        <taxon>Poales</taxon>
        <taxon>Poaceae</taxon>
        <taxon>BOP clade</taxon>
        <taxon>Oryzoideae</taxon>
        <taxon>Oryzeae</taxon>
        <taxon>Oryzinae</taxon>
        <taxon>Oryza</taxon>
    </lineage>
</organism>
<protein>
    <submittedName>
        <fullName evidence="1">Uncharacterized protein</fullName>
    </submittedName>
</protein>
<proteinExistence type="predicted"/>
<evidence type="ECO:0000313" key="2">
    <source>
        <dbReference type="Proteomes" id="UP000026960"/>
    </source>
</evidence>
<dbReference type="Gramene" id="OBART10G01210.1">
    <property type="protein sequence ID" value="OBART10G01210.1"/>
    <property type="gene ID" value="OBART10G01210"/>
</dbReference>
<reference evidence="1" key="1">
    <citation type="journal article" date="2009" name="Rice">
        <title>De Novo Next Generation Sequencing of Plant Genomes.</title>
        <authorList>
            <person name="Rounsley S."/>
            <person name="Marri P.R."/>
            <person name="Yu Y."/>
            <person name="He R."/>
            <person name="Sisneros N."/>
            <person name="Goicoechea J.L."/>
            <person name="Lee S.J."/>
            <person name="Angelova A."/>
            <person name="Kudrna D."/>
            <person name="Luo M."/>
            <person name="Affourtit J."/>
            <person name="Desany B."/>
            <person name="Knight J."/>
            <person name="Niazi F."/>
            <person name="Egholm M."/>
            <person name="Wing R.A."/>
        </authorList>
    </citation>
    <scope>NUCLEOTIDE SEQUENCE [LARGE SCALE GENOMIC DNA]</scope>
    <source>
        <strain evidence="1">cv. IRGC 105608</strain>
    </source>
</reference>
<dbReference type="Proteomes" id="UP000026960">
    <property type="component" value="Chromosome 10"/>
</dbReference>
<sequence length="74" mass="7821">MAAVLRGAVDWPRWRLGGAAQRRQQRQPWLGAAAALARNVKAVALVRRSSLAAEAAANFVARAGGKVAMGCLPR</sequence>
<dbReference type="AlphaFoldDB" id="A0A0D3HAS4"/>
<reference evidence="1" key="2">
    <citation type="submission" date="2015-03" db="UniProtKB">
        <authorList>
            <consortium name="EnsemblPlants"/>
        </authorList>
    </citation>
    <scope>IDENTIFICATION</scope>
</reference>